<gene>
    <name evidence="11" type="primary">glnP</name>
    <name evidence="11" type="ORF">Dcae01_00467</name>
</gene>
<dbReference type="Proteomes" id="UP001423409">
    <property type="component" value="Unassembled WGS sequence"/>
</dbReference>
<dbReference type="PROSITE" id="PS50928">
    <property type="entry name" value="ABC_TM1"/>
    <property type="match status" value="1"/>
</dbReference>
<evidence type="ECO:0000256" key="5">
    <source>
        <dbReference type="ARBA" id="ARBA00022692"/>
    </source>
</evidence>
<protein>
    <submittedName>
        <fullName evidence="11">Glutamine transport system permease protein GlnP</fullName>
    </submittedName>
</protein>
<dbReference type="RefSeq" id="WP_230273356.1">
    <property type="nucleotide sequence ID" value="NZ_BAABQU010000004.1"/>
</dbReference>
<evidence type="ECO:0000256" key="3">
    <source>
        <dbReference type="ARBA" id="ARBA00022448"/>
    </source>
</evidence>
<evidence type="ECO:0000256" key="1">
    <source>
        <dbReference type="ARBA" id="ARBA00004651"/>
    </source>
</evidence>
<dbReference type="SUPFAM" id="SSF161098">
    <property type="entry name" value="MetI-like"/>
    <property type="match status" value="1"/>
</dbReference>
<evidence type="ECO:0000313" key="11">
    <source>
        <dbReference type="EMBL" id="GAA5438972.1"/>
    </source>
</evidence>
<evidence type="ECO:0000313" key="12">
    <source>
        <dbReference type="Proteomes" id="UP001423409"/>
    </source>
</evidence>
<keyword evidence="3 9" id="KW-0813">Transport</keyword>
<keyword evidence="8 9" id="KW-0472">Membrane</keyword>
<feature type="transmembrane region" description="Helical" evidence="9">
    <location>
        <begin position="12"/>
        <end position="37"/>
    </location>
</feature>
<organism evidence="11 12">
    <name type="scientific">Deinococcus caeni</name>
    <dbReference type="NCBI Taxonomy" id="569127"/>
    <lineage>
        <taxon>Bacteria</taxon>
        <taxon>Thermotogati</taxon>
        <taxon>Deinococcota</taxon>
        <taxon>Deinococci</taxon>
        <taxon>Deinococcales</taxon>
        <taxon>Deinococcaceae</taxon>
        <taxon>Deinococcus</taxon>
    </lineage>
</organism>
<feature type="domain" description="ABC transmembrane type-1" evidence="10">
    <location>
        <begin position="55"/>
        <end position="249"/>
    </location>
</feature>
<dbReference type="PANTHER" id="PTHR30614">
    <property type="entry name" value="MEMBRANE COMPONENT OF AMINO ACID ABC TRANSPORTER"/>
    <property type="match status" value="1"/>
</dbReference>
<evidence type="ECO:0000259" key="10">
    <source>
        <dbReference type="PROSITE" id="PS50928"/>
    </source>
</evidence>
<feature type="transmembrane region" description="Helical" evidence="9">
    <location>
        <begin position="225"/>
        <end position="248"/>
    </location>
</feature>
<comment type="caution">
    <text evidence="11">The sequence shown here is derived from an EMBL/GenBank/DDBJ whole genome shotgun (WGS) entry which is preliminary data.</text>
</comment>
<proteinExistence type="inferred from homology"/>
<keyword evidence="5 9" id="KW-0812">Transmembrane</keyword>
<dbReference type="InterPro" id="IPR000515">
    <property type="entry name" value="MetI-like"/>
</dbReference>
<feature type="transmembrane region" description="Helical" evidence="9">
    <location>
        <begin position="57"/>
        <end position="79"/>
    </location>
</feature>
<keyword evidence="4" id="KW-1003">Cell membrane</keyword>
<feature type="transmembrane region" description="Helical" evidence="9">
    <location>
        <begin position="91"/>
        <end position="114"/>
    </location>
</feature>
<keyword evidence="7 9" id="KW-1133">Transmembrane helix</keyword>
<dbReference type="CDD" id="cd06261">
    <property type="entry name" value="TM_PBP2"/>
    <property type="match status" value="1"/>
</dbReference>
<dbReference type="Gene3D" id="1.10.3720.10">
    <property type="entry name" value="MetI-like"/>
    <property type="match status" value="1"/>
</dbReference>
<evidence type="ECO:0000256" key="8">
    <source>
        <dbReference type="ARBA" id="ARBA00023136"/>
    </source>
</evidence>
<keyword evidence="12" id="KW-1185">Reference proteome</keyword>
<evidence type="ECO:0000256" key="9">
    <source>
        <dbReference type="RuleBase" id="RU363032"/>
    </source>
</evidence>
<sequence>MSLKSAPARHPLLTTAAWVVGGVAAFYGLFWLISFVLGQMPDPIGPRADLFVEGARTTLLLTLISGAFGLGVGALVGLARTSHLWLLRLPASLFIWVIRGTPLLVQLLFVYNALPAILESMGLNVQLNEFSSAVLALALNVGAYNAEVIRAGLQAVPRGQNEAARSLGLSGTQTMVTVVMPQALRIVTPPLVNNMVALLKDSSLASSISLLELTLAGSRVSSETFLPIPVLTTVAAVYLTLTTVMTLFTDQLERRLKVVSR</sequence>
<name>A0ABP9UD88_9DEIO</name>
<dbReference type="NCBIfam" id="TIGR01726">
    <property type="entry name" value="HEQRo_perm_3TM"/>
    <property type="match status" value="1"/>
</dbReference>
<reference evidence="11 12" key="1">
    <citation type="submission" date="2024-02" db="EMBL/GenBank/DDBJ databases">
        <title>Deinococcus caeni NBRC 101312.</title>
        <authorList>
            <person name="Ichikawa N."/>
            <person name="Katano-Makiyama Y."/>
            <person name="Hidaka K."/>
        </authorList>
    </citation>
    <scope>NUCLEOTIDE SEQUENCE [LARGE SCALE GENOMIC DNA]</scope>
    <source>
        <strain evidence="11 12">NBRC 101312</strain>
    </source>
</reference>
<evidence type="ECO:0000256" key="4">
    <source>
        <dbReference type="ARBA" id="ARBA00022475"/>
    </source>
</evidence>
<accession>A0ABP9UD88</accession>
<dbReference type="PANTHER" id="PTHR30614:SF20">
    <property type="entry name" value="GLUTAMINE TRANSPORT SYSTEM PERMEASE PROTEIN GLNP"/>
    <property type="match status" value="1"/>
</dbReference>
<evidence type="ECO:0000256" key="7">
    <source>
        <dbReference type="ARBA" id="ARBA00022989"/>
    </source>
</evidence>
<evidence type="ECO:0000256" key="2">
    <source>
        <dbReference type="ARBA" id="ARBA00010072"/>
    </source>
</evidence>
<dbReference type="Pfam" id="PF00528">
    <property type="entry name" value="BPD_transp_1"/>
    <property type="match status" value="1"/>
</dbReference>
<evidence type="ECO:0000256" key="6">
    <source>
        <dbReference type="ARBA" id="ARBA00022970"/>
    </source>
</evidence>
<comment type="subcellular location">
    <subcellularLocation>
        <location evidence="1 9">Cell membrane</location>
        <topology evidence="1 9">Multi-pass membrane protein</topology>
    </subcellularLocation>
</comment>
<comment type="similarity">
    <text evidence="2">Belongs to the binding-protein-dependent transport system permease family. HisMQ subfamily.</text>
</comment>
<dbReference type="InterPro" id="IPR035906">
    <property type="entry name" value="MetI-like_sf"/>
</dbReference>
<dbReference type="InterPro" id="IPR010065">
    <property type="entry name" value="AA_ABC_transptr_permease_3TM"/>
</dbReference>
<keyword evidence="6" id="KW-0029">Amino-acid transport</keyword>
<dbReference type="EMBL" id="BAABQU010000004">
    <property type="protein sequence ID" value="GAA5438972.1"/>
    <property type="molecule type" value="Genomic_DNA"/>
</dbReference>
<dbReference type="InterPro" id="IPR043429">
    <property type="entry name" value="ArtM/GltK/GlnP/TcyL/YhdX-like"/>
</dbReference>